<evidence type="ECO:0000313" key="1">
    <source>
        <dbReference type="EMBL" id="MCU9840486.1"/>
    </source>
</evidence>
<dbReference type="EMBL" id="JAOVQN010000041">
    <property type="protein sequence ID" value="MCU9840486.1"/>
    <property type="molecule type" value="Genomic_DNA"/>
</dbReference>
<gene>
    <name evidence="1" type="ORF">OEZ49_22310</name>
</gene>
<accession>A0ABT2WX49</accession>
<name>A0ABT2WX49_9RHOB</name>
<dbReference type="Pfam" id="PF13148">
    <property type="entry name" value="DUF3987"/>
    <property type="match status" value="1"/>
</dbReference>
<dbReference type="RefSeq" id="WP_263390353.1">
    <property type="nucleotide sequence ID" value="NZ_JAOVQN010000041.1"/>
</dbReference>
<protein>
    <submittedName>
        <fullName evidence="1">YfjI family protein</fullName>
    </submittedName>
</protein>
<organism evidence="1 2">
    <name type="scientific">Ruegeria marisflavi</name>
    <dbReference type="NCBI Taxonomy" id="2984152"/>
    <lineage>
        <taxon>Bacteria</taxon>
        <taxon>Pseudomonadati</taxon>
        <taxon>Pseudomonadota</taxon>
        <taxon>Alphaproteobacteria</taxon>
        <taxon>Rhodobacterales</taxon>
        <taxon>Roseobacteraceae</taxon>
        <taxon>Ruegeria</taxon>
    </lineage>
</organism>
<dbReference type="InterPro" id="IPR025048">
    <property type="entry name" value="DUF3987"/>
</dbReference>
<dbReference type="Proteomes" id="UP001321014">
    <property type="component" value="Unassembled WGS sequence"/>
</dbReference>
<proteinExistence type="predicted"/>
<reference evidence="1 2" key="1">
    <citation type="submission" date="2022-10" db="EMBL/GenBank/DDBJ databases">
        <title>Ruegeria sp. nov., isolated from ocean surface water.</title>
        <authorList>
            <person name="He W."/>
            <person name="Wang L."/>
            <person name="Zhang D.-F."/>
        </authorList>
    </citation>
    <scope>NUCLEOTIDE SEQUENCE [LARGE SCALE GENOMIC DNA]</scope>
    <source>
        <strain evidence="1 2">WL0004</strain>
    </source>
</reference>
<sequence>MLTSQFSKGESYVSTPQAEPTPLFGALRASEPVPWDAFGRLAEVVRAISTLTQAPDEIAMQSVLIVVSLATQAHADAEFLFGSVPLSCFALTVAQSGERKSACDHLASTAVERFDVERGRKYYHEKRKFEAAKLAYQKGRRRKRNDDFDVIDDDIKKVAVDLPPEPPLYPAMRISDPTIEGLFRQLEIGFPSVAVMTDEGGQFFGGHSMKKENALKTAAGFSKLWDGASLTKSRASSEPVQLNGKRVSLHLMIQPGVAQSVVGDPIMKDQGLLSRVLIAWPESKIGSRVIRKSEARSAEEAEAKSVLAAFDKRITELLNADLPIHPGTRADLQPRVLALSEKARKQLEDFYNRVEQASVKGGAFEYMTGFAAKSPEMAVRIAGIQTIFADETAPEVTAETMENGIGMMEWYLSEMLRITDTGRPNEELRAAEELRSWVCDKWHKDFIDKRTMMKYGPGHLRDGNTLTRCIQKLEEHGWLVRGAGKQVICGAVSRTFWRVVRSGALQ</sequence>
<evidence type="ECO:0000313" key="2">
    <source>
        <dbReference type="Proteomes" id="UP001321014"/>
    </source>
</evidence>
<keyword evidence="2" id="KW-1185">Reference proteome</keyword>
<comment type="caution">
    <text evidence="1">The sequence shown here is derived from an EMBL/GenBank/DDBJ whole genome shotgun (WGS) entry which is preliminary data.</text>
</comment>